<evidence type="ECO:0000256" key="8">
    <source>
        <dbReference type="SAM" id="Phobius"/>
    </source>
</evidence>
<proteinExistence type="inferred from homology"/>
<feature type="transmembrane region" description="Helical" evidence="8">
    <location>
        <begin position="266"/>
        <end position="287"/>
    </location>
</feature>
<evidence type="ECO:0000256" key="4">
    <source>
        <dbReference type="ARBA" id="ARBA00022475"/>
    </source>
</evidence>
<dbReference type="Pfam" id="PF00892">
    <property type="entry name" value="EamA"/>
    <property type="match status" value="2"/>
</dbReference>
<dbReference type="InterPro" id="IPR004626">
    <property type="entry name" value="RarD"/>
</dbReference>
<feature type="transmembrane region" description="Helical" evidence="8">
    <location>
        <begin position="152"/>
        <end position="170"/>
    </location>
</feature>
<dbReference type="InterPro" id="IPR037185">
    <property type="entry name" value="EmrE-like"/>
</dbReference>
<dbReference type="InterPro" id="IPR000620">
    <property type="entry name" value="EamA_dom"/>
</dbReference>
<comment type="caution">
    <text evidence="10">The sequence shown here is derived from an EMBL/GenBank/DDBJ whole genome shotgun (WGS) entry which is preliminary data.</text>
</comment>
<feature type="transmembrane region" description="Helical" evidence="8">
    <location>
        <begin position="78"/>
        <end position="95"/>
    </location>
</feature>
<evidence type="ECO:0000259" key="9">
    <source>
        <dbReference type="Pfam" id="PF00892"/>
    </source>
</evidence>
<evidence type="ECO:0000256" key="1">
    <source>
        <dbReference type="ARBA" id="ARBA00004651"/>
    </source>
</evidence>
<keyword evidence="3" id="KW-0813">Transport</keyword>
<protein>
    <submittedName>
        <fullName evidence="10">Chloramphenicol-sensitive protein RarD</fullName>
    </submittedName>
</protein>
<evidence type="ECO:0000256" key="5">
    <source>
        <dbReference type="ARBA" id="ARBA00022692"/>
    </source>
</evidence>
<evidence type="ECO:0000256" key="3">
    <source>
        <dbReference type="ARBA" id="ARBA00022448"/>
    </source>
</evidence>
<dbReference type="OrthoDB" id="369870at2"/>
<keyword evidence="6 8" id="KW-1133">Transmembrane helix</keyword>
<evidence type="ECO:0000256" key="7">
    <source>
        <dbReference type="ARBA" id="ARBA00023136"/>
    </source>
</evidence>
<dbReference type="SUPFAM" id="SSF103481">
    <property type="entry name" value="Multidrug resistance efflux transporter EmrE"/>
    <property type="match status" value="2"/>
</dbReference>
<dbReference type="GO" id="GO:0005886">
    <property type="term" value="C:plasma membrane"/>
    <property type="evidence" value="ECO:0007669"/>
    <property type="project" value="UniProtKB-SubCell"/>
</dbReference>
<dbReference type="KEGG" id="salo:EF888_10210"/>
<reference evidence="10 11" key="1">
    <citation type="submission" date="2018-05" db="EMBL/GenBank/DDBJ databases">
        <title>Genomic Encyclopedia of Type Strains, Phase IV (KMG-IV): sequencing the most valuable type-strain genomes for metagenomic binning, comparative biology and taxonomic classification.</title>
        <authorList>
            <person name="Goeker M."/>
        </authorList>
    </citation>
    <scope>NUCLEOTIDE SEQUENCE [LARGE SCALE GENOMIC DNA]</scope>
    <source>
        <strain evidence="10 11">DSM 103371</strain>
    </source>
</reference>
<evidence type="ECO:0000256" key="6">
    <source>
        <dbReference type="ARBA" id="ARBA00022989"/>
    </source>
</evidence>
<evidence type="ECO:0000256" key="2">
    <source>
        <dbReference type="ARBA" id="ARBA00007362"/>
    </source>
</evidence>
<keyword evidence="5 8" id="KW-0812">Transmembrane</keyword>
<accession>A0A316G965</accession>
<feature type="transmembrane region" description="Helical" evidence="8">
    <location>
        <begin position="211"/>
        <end position="230"/>
    </location>
</feature>
<dbReference type="PANTHER" id="PTHR32322:SF2">
    <property type="entry name" value="EAMA DOMAIN-CONTAINING PROTEIN"/>
    <property type="match status" value="1"/>
</dbReference>
<dbReference type="Proteomes" id="UP000245390">
    <property type="component" value="Unassembled WGS sequence"/>
</dbReference>
<gene>
    <name evidence="10" type="ORF">C8D95_103401</name>
</gene>
<comment type="similarity">
    <text evidence="2">Belongs to the EamA transporter family.</text>
</comment>
<feature type="transmembrane region" description="Helical" evidence="8">
    <location>
        <begin position="42"/>
        <end position="58"/>
    </location>
</feature>
<dbReference type="AlphaFoldDB" id="A0A316G965"/>
<dbReference type="PANTHER" id="PTHR32322">
    <property type="entry name" value="INNER MEMBRANE TRANSPORTER"/>
    <property type="match status" value="1"/>
</dbReference>
<dbReference type="NCBIfam" id="TIGR00688">
    <property type="entry name" value="rarD"/>
    <property type="match status" value="1"/>
</dbReference>
<feature type="domain" description="EamA" evidence="9">
    <location>
        <begin position="11"/>
        <end position="147"/>
    </location>
</feature>
<dbReference type="RefSeq" id="WP_109758904.1">
    <property type="nucleotide sequence ID" value="NZ_CP034588.1"/>
</dbReference>
<feature type="transmembrane region" description="Helical" evidence="8">
    <location>
        <begin position="12"/>
        <end position="30"/>
    </location>
</feature>
<dbReference type="InterPro" id="IPR050638">
    <property type="entry name" value="AA-Vitamin_Transporters"/>
</dbReference>
<keyword evidence="7 8" id="KW-0472">Membrane</keyword>
<feature type="domain" description="EamA" evidence="9">
    <location>
        <begin position="157"/>
        <end position="281"/>
    </location>
</feature>
<comment type="subcellular location">
    <subcellularLocation>
        <location evidence="1">Cell membrane</location>
        <topology evidence="1">Multi-pass membrane protein</topology>
    </subcellularLocation>
</comment>
<sequence>MQQSDPAEVRSGLVALVAACTIWGFAPLFYRLLLHVPTMDVLSHRILWSFVFFAVVLWRRGRLPALGAAITDRTQVGWIAVAALFISCNWFFYIFAVQTGHVSQSSLGYYISPLVSVLFGWLIFRERLLALQWAAVGVAALAVALLTWGLGVAPWISLLLAVSFAVYGVVKKRLTVGPMVSVTAEVVMVLPVVLGWLVWRGGGEIADGWTFVLLLLSGPMTATPMILFSYAAQRVRLSTLGVVQYMNPTMQFLIAVLVFAEPFTFWHAVAFPMIWVALAVYSGVALARDRAERRASTAAGTVGTV</sequence>
<evidence type="ECO:0000313" key="11">
    <source>
        <dbReference type="Proteomes" id="UP000245390"/>
    </source>
</evidence>
<feature type="transmembrane region" description="Helical" evidence="8">
    <location>
        <begin position="129"/>
        <end position="146"/>
    </location>
</feature>
<feature type="transmembrane region" description="Helical" evidence="8">
    <location>
        <begin position="242"/>
        <end position="260"/>
    </location>
</feature>
<evidence type="ECO:0000313" key="10">
    <source>
        <dbReference type="EMBL" id="PWK57162.1"/>
    </source>
</evidence>
<feature type="transmembrane region" description="Helical" evidence="8">
    <location>
        <begin position="107"/>
        <end position="124"/>
    </location>
</feature>
<dbReference type="EMBL" id="QGGV01000003">
    <property type="protein sequence ID" value="PWK57162.1"/>
    <property type="molecule type" value="Genomic_DNA"/>
</dbReference>
<keyword evidence="4" id="KW-1003">Cell membrane</keyword>
<feature type="transmembrane region" description="Helical" evidence="8">
    <location>
        <begin position="182"/>
        <end position="199"/>
    </location>
</feature>
<keyword evidence="11" id="KW-1185">Reference proteome</keyword>
<organism evidence="10 11">
    <name type="scientific">Silicimonas algicola</name>
    <dbReference type="NCBI Taxonomy" id="1826607"/>
    <lineage>
        <taxon>Bacteria</taxon>
        <taxon>Pseudomonadati</taxon>
        <taxon>Pseudomonadota</taxon>
        <taxon>Alphaproteobacteria</taxon>
        <taxon>Rhodobacterales</taxon>
        <taxon>Paracoccaceae</taxon>
    </lineage>
</organism>
<name>A0A316G965_9RHOB</name>